<dbReference type="SUPFAM" id="SSF55073">
    <property type="entry name" value="Nucleotide cyclase"/>
    <property type="match status" value="1"/>
</dbReference>
<feature type="domain" description="Guanylate cyclase" evidence="9">
    <location>
        <begin position="327"/>
        <end position="466"/>
    </location>
</feature>
<evidence type="ECO:0000256" key="6">
    <source>
        <dbReference type="ARBA" id="ARBA00023239"/>
    </source>
</evidence>
<evidence type="ECO:0000256" key="5">
    <source>
        <dbReference type="ARBA" id="ARBA00023134"/>
    </source>
</evidence>
<keyword evidence="7" id="KW-0141">cGMP biosynthesis</keyword>
<sequence length="548" mass="62102">MQLTEIKTSKFMRCLGEEYVQLCLQEYGRSLSMMGSNMVEFLSNLDGFHEQIIQSSKFADQIPPSFRCEKTEKSEIIHFHSDKTKFLEFYAGIVKGITRYMYYVDITITVEESESAKSLHQKFHINASESKNNSCKNHCDICIHEEPFSTNPSDSMIGVETFCETFPFHVIVDRQLQITQLGVALLRLIAPLMAKQGGNFSTFFQIVRPKLEPITFNKLLSRVNFSFLLETILCKSGKASSQDMQLKGQMMYLQESDSILFLGSPSVEKLDELITKGLYISDLPIHDATRDVILVGEQTKAQDGLKKRMEQIKRREHIEPTKIDNVTMLFSDIVGFTAICSTCTPMDVINMLSSLYTQFDYFCGMLDVSECFCTYNVIEKYPVETIGDAYCAAGGLHRKSKYHAQQTAWLALKMMERAAKEKSHDGNVIRMRIGLHTGSVLAGVVGVRMPRYCLFGNNVTLANKFESGSEATKINVSPTTYKFLCETEGFKFTQRSRDLLPEGFPADIQGTCYFLDDYKHPIGNVKGDEVSDHIALAIKEYNINIKED</sequence>
<dbReference type="PROSITE" id="PS00452">
    <property type="entry name" value="GUANYLATE_CYCLASE_1"/>
    <property type="match status" value="1"/>
</dbReference>
<dbReference type="InterPro" id="IPR001054">
    <property type="entry name" value="A/G_cyclase"/>
</dbReference>
<dbReference type="CDD" id="cd07302">
    <property type="entry name" value="CHD"/>
    <property type="match status" value="1"/>
</dbReference>
<evidence type="ECO:0000313" key="11">
    <source>
        <dbReference type="Proteomes" id="UP001217089"/>
    </source>
</evidence>
<evidence type="ECO:0000256" key="3">
    <source>
        <dbReference type="ARBA" id="ARBA00022490"/>
    </source>
</evidence>
<evidence type="ECO:0000256" key="7">
    <source>
        <dbReference type="ARBA" id="ARBA00023293"/>
    </source>
</evidence>
<protein>
    <recommendedName>
        <fullName evidence="2">guanylate cyclase</fullName>
        <ecNumber evidence="2">4.6.1.2</ecNumber>
    </recommendedName>
</protein>
<dbReference type="InterPro" id="IPR011644">
    <property type="entry name" value="Heme_NO-bd"/>
</dbReference>
<keyword evidence="11" id="KW-1185">Reference proteome</keyword>
<dbReference type="SMART" id="SM00044">
    <property type="entry name" value="CYCc"/>
    <property type="match status" value="1"/>
</dbReference>
<dbReference type="InterPro" id="IPR018297">
    <property type="entry name" value="A/G_cyclase_CS"/>
</dbReference>
<evidence type="ECO:0000256" key="4">
    <source>
        <dbReference type="ARBA" id="ARBA00022741"/>
    </source>
</evidence>
<dbReference type="Pfam" id="PF07701">
    <property type="entry name" value="HNOBA"/>
    <property type="match status" value="2"/>
</dbReference>
<evidence type="ECO:0000256" key="8">
    <source>
        <dbReference type="RuleBase" id="RU000405"/>
    </source>
</evidence>
<dbReference type="InterPro" id="IPR042463">
    <property type="entry name" value="HNOB_dom_associated_sf"/>
</dbReference>
<dbReference type="InterPro" id="IPR029787">
    <property type="entry name" value="Nucleotide_cyclase"/>
</dbReference>
<comment type="similarity">
    <text evidence="8">Belongs to the adenylyl cyclase class-4/guanylyl cyclase family.</text>
</comment>
<accession>A0ABQ9DY97</accession>
<dbReference type="Gene3D" id="3.30.450.260">
    <property type="entry name" value="Haem NO binding associated domain"/>
    <property type="match status" value="1"/>
</dbReference>
<dbReference type="Gene3D" id="3.90.1520.10">
    <property type="entry name" value="H-NOX domain"/>
    <property type="match status" value="1"/>
</dbReference>
<proteinExistence type="inferred from homology"/>
<comment type="caution">
    <text evidence="10">The sequence shown here is derived from an EMBL/GenBank/DDBJ whole genome shotgun (WGS) entry which is preliminary data.</text>
</comment>
<keyword evidence="4" id="KW-0547">Nucleotide-binding</keyword>
<dbReference type="Proteomes" id="UP001217089">
    <property type="component" value="Unassembled WGS sequence"/>
</dbReference>
<comment type="subcellular location">
    <subcellularLocation>
        <location evidence="1">Cytoplasm</location>
    </subcellularLocation>
</comment>
<evidence type="ECO:0000259" key="9">
    <source>
        <dbReference type="PROSITE" id="PS50125"/>
    </source>
</evidence>
<keyword evidence="6 8" id="KW-0456">Lyase</keyword>
<dbReference type="InterPro" id="IPR024096">
    <property type="entry name" value="NO_sig/Golgi_transp_ligand-bd"/>
</dbReference>
<gene>
    <name evidence="10" type="ORF">KUTeg_024575</name>
</gene>
<dbReference type="EC" id="4.6.1.2" evidence="2"/>
<dbReference type="PANTHER" id="PTHR45655:SF6">
    <property type="entry name" value="HEAD-SPECIFIC GUANYLATE CYCLASE"/>
    <property type="match status" value="1"/>
</dbReference>
<keyword evidence="3" id="KW-0963">Cytoplasm</keyword>
<dbReference type="InterPro" id="IPR011645">
    <property type="entry name" value="HNOB_dom_associated"/>
</dbReference>
<dbReference type="Pfam" id="PF07700">
    <property type="entry name" value="HNOB"/>
    <property type="match status" value="1"/>
</dbReference>
<name>A0ABQ9DY97_TEGGR</name>
<dbReference type="InterPro" id="IPR038158">
    <property type="entry name" value="H-NOX_domain_sf"/>
</dbReference>
<dbReference type="Gene3D" id="3.30.70.1230">
    <property type="entry name" value="Nucleotide cyclase"/>
    <property type="match status" value="1"/>
</dbReference>
<evidence type="ECO:0000256" key="2">
    <source>
        <dbReference type="ARBA" id="ARBA00012202"/>
    </source>
</evidence>
<reference evidence="10 11" key="1">
    <citation type="submission" date="2022-12" db="EMBL/GenBank/DDBJ databases">
        <title>Chromosome-level genome of Tegillarca granosa.</title>
        <authorList>
            <person name="Kim J."/>
        </authorList>
    </citation>
    <scope>NUCLEOTIDE SEQUENCE [LARGE SCALE GENOMIC DNA]</scope>
    <source>
        <strain evidence="10">Teg-2019</strain>
        <tissue evidence="10">Adductor muscle</tissue>
    </source>
</reference>
<keyword evidence="5" id="KW-0342">GTP-binding</keyword>
<organism evidence="10 11">
    <name type="scientific">Tegillarca granosa</name>
    <name type="common">Malaysian cockle</name>
    <name type="synonym">Anadara granosa</name>
    <dbReference type="NCBI Taxonomy" id="220873"/>
    <lineage>
        <taxon>Eukaryota</taxon>
        <taxon>Metazoa</taxon>
        <taxon>Spiralia</taxon>
        <taxon>Lophotrochozoa</taxon>
        <taxon>Mollusca</taxon>
        <taxon>Bivalvia</taxon>
        <taxon>Autobranchia</taxon>
        <taxon>Pteriomorphia</taxon>
        <taxon>Arcoida</taxon>
        <taxon>Arcoidea</taxon>
        <taxon>Arcidae</taxon>
        <taxon>Tegillarca</taxon>
    </lineage>
</organism>
<evidence type="ECO:0000313" key="10">
    <source>
        <dbReference type="EMBL" id="KAJ8298044.1"/>
    </source>
</evidence>
<dbReference type="PANTHER" id="PTHR45655">
    <property type="entry name" value="GUANYLATE CYCLASE SOLUBLE SUBUNIT BETA-2"/>
    <property type="match status" value="1"/>
</dbReference>
<evidence type="ECO:0000256" key="1">
    <source>
        <dbReference type="ARBA" id="ARBA00004496"/>
    </source>
</evidence>
<dbReference type="PROSITE" id="PS50125">
    <property type="entry name" value="GUANYLATE_CYCLASE_2"/>
    <property type="match status" value="1"/>
</dbReference>
<dbReference type="SUPFAM" id="SSF111126">
    <property type="entry name" value="Ligand-binding domain in the NO signalling and Golgi transport"/>
    <property type="match status" value="1"/>
</dbReference>
<dbReference type="EMBL" id="JARBDR010000923">
    <property type="protein sequence ID" value="KAJ8298044.1"/>
    <property type="molecule type" value="Genomic_DNA"/>
</dbReference>
<dbReference type="Pfam" id="PF00211">
    <property type="entry name" value="Guanylate_cyc"/>
    <property type="match status" value="1"/>
</dbReference>